<evidence type="ECO:0000256" key="4">
    <source>
        <dbReference type="ARBA" id="ARBA00022553"/>
    </source>
</evidence>
<organism evidence="13 14">
    <name type="scientific">Candidatus Magnetoglobus multicellularis str. Araruama</name>
    <dbReference type="NCBI Taxonomy" id="890399"/>
    <lineage>
        <taxon>Bacteria</taxon>
        <taxon>Pseudomonadati</taxon>
        <taxon>Thermodesulfobacteriota</taxon>
        <taxon>Desulfobacteria</taxon>
        <taxon>Desulfobacterales</taxon>
        <taxon>Desulfobacteraceae</taxon>
        <taxon>Candidatus Magnetoglobus</taxon>
    </lineage>
</organism>
<evidence type="ECO:0000256" key="8">
    <source>
        <dbReference type="ARBA" id="ARBA00022840"/>
    </source>
</evidence>
<dbReference type="SUPFAM" id="SSF55781">
    <property type="entry name" value="GAF domain-like"/>
    <property type="match status" value="1"/>
</dbReference>
<gene>
    <name evidence="13" type="ORF">OMM_02258</name>
</gene>
<dbReference type="AlphaFoldDB" id="A0A1V1PA67"/>
<evidence type="ECO:0000256" key="3">
    <source>
        <dbReference type="ARBA" id="ARBA00012438"/>
    </source>
</evidence>
<dbReference type="InterPro" id="IPR003594">
    <property type="entry name" value="HATPase_dom"/>
</dbReference>
<keyword evidence="10" id="KW-0472">Membrane</keyword>
<sequence>MSNQNKSLYKGHLLRQNRVLKVVNHVAEQLLASFQPDQLFPDLLKQLGTATNAASVLLYQWIPGTMESELCHEWQSENCDNLCQLFDITHISISSDFDCYFQELIQGKYIAGKIDNFPKNAQKILIESKVASLLVYPIRTREKLWGAIVFLNHMGDDFWDDSEIIALQTAANYIGASLRRMRIEQELQTARDKAESANRAKSEFVANMSHELRTPMNAIIGFAEMLSDKIFGDLNDKQLKYTNNILASARHLMDLINSILDLSKIEAGRMPLSLSRFSVRRELLEVDNIIKPLVVKKKLRMQLTISDDVPSIYADPGKFRQILYNLLSNAIKFTPDRGEVTVTITKSSPPKNHVSYTTDGILIAVKDTGIGISKENLSRIFKKFEQADTSYSRKYQGTGLGLTLTLKIVESLGGILWAESRGKDFGSTFSFWIPQKIQTNNHEDKKNMA</sequence>
<dbReference type="SMART" id="SM00065">
    <property type="entry name" value="GAF"/>
    <property type="match status" value="1"/>
</dbReference>
<comment type="catalytic activity">
    <reaction evidence="1">
        <text>ATP + protein L-histidine = ADP + protein N-phospho-L-histidine.</text>
        <dbReference type="EC" id="2.7.13.3"/>
    </reaction>
</comment>
<keyword evidence="8" id="KW-0067">ATP-binding</keyword>
<evidence type="ECO:0000256" key="5">
    <source>
        <dbReference type="ARBA" id="ARBA00022679"/>
    </source>
</evidence>
<protein>
    <recommendedName>
        <fullName evidence="3">histidine kinase</fullName>
        <ecNumber evidence="3">2.7.13.3</ecNumber>
    </recommendedName>
</protein>
<dbReference type="InterPro" id="IPR036097">
    <property type="entry name" value="HisK_dim/P_sf"/>
</dbReference>
<dbReference type="InterPro" id="IPR004358">
    <property type="entry name" value="Sig_transdc_His_kin-like_C"/>
</dbReference>
<keyword evidence="4" id="KW-0597">Phosphoprotein</keyword>
<proteinExistence type="predicted"/>
<evidence type="ECO:0000256" key="9">
    <source>
        <dbReference type="ARBA" id="ARBA00023012"/>
    </source>
</evidence>
<evidence type="ECO:0000256" key="6">
    <source>
        <dbReference type="ARBA" id="ARBA00022741"/>
    </source>
</evidence>
<comment type="caution">
    <text evidence="13">The sequence shown here is derived from an EMBL/GenBank/DDBJ whole genome shotgun (WGS) entry which is preliminary data.</text>
</comment>
<dbReference type="InterPro" id="IPR005467">
    <property type="entry name" value="His_kinase_dom"/>
</dbReference>
<reference evidence="14" key="1">
    <citation type="submission" date="2012-11" db="EMBL/GenBank/DDBJ databases">
        <authorList>
            <person name="Lucero-Rivera Y.E."/>
            <person name="Tovar-Ramirez D."/>
        </authorList>
    </citation>
    <scope>NUCLEOTIDE SEQUENCE [LARGE SCALE GENOMIC DNA]</scope>
    <source>
        <strain evidence="14">Araruama</strain>
    </source>
</reference>
<dbReference type="PROSITE" id="PS50109">
    <property type="entry name" value="HIS_KIN"/>
    <property type="match status" value="1"/>
</dbReference>
<comment type="subcellular location">
    <subcellularLocation>
        <location evidence="2">Membrane</location>
    </subcellularLocation>
</comment>
<dbReference type="GO" id="GO:0009927">
    <property type="term" value="F:histidine phosphotransfer kinase activity"/>
    <property type="evidence" value="ECO:0007669"/>
    <property type="project" value="TreeGrafter"/>
</dbReference>
<evidence type="ECO:0000256" key="10">
    <source>
        <dbReference type="ARBA" id="ARBA00023136"/>
    </source>
</evidence>
<feature type="domain" description="Histidine kinase" evidence="12">
    <location>
        <begin position="207"/>
        <end position="437"/>
    </location>
</feature>
<keyword evidence="6" id="KW-0547">Nucleotide-binding</keyword>
<dbReference type="InterPro" id="IPR003661">
    <property type="entry name" value="HisK_dim/P_dom"/>
</dbReference>
<keyword evidence="9" id="KW-0902">Two-component regulatory system</keyword>
<dbReference type="PANTHER" id="PTHR43047:SF72">
    <property type="entry name" value="OSMOSENSING HISTIDINE PROTEIN KINASE SLN1"/>
    <property type="match status" value="1"/>
</dbReference>
<dbReference type="Proteomes" id="UP000189670">
    <property type="component" value="Unassembled WGS sequence"/>
</dbReference>
<evidence type="ECO:0000259" key="12">
    <source>
        <dbReference type="PROSITE" id="PS50109"/>
    </source>
</evidence>
<dbReference type="InterPro" id="IPR029016">
    <property type="entry name" value="GAF-like_dom_sf"/>
</dbReference>
<name>A0A1V1PA67_9BACT</name>
<dbReference type="InterPro" id="IPR036890">
    <property type="entry name" value="HATPase_C_sf"/>
</dbReference>
<dbReference type="FunFam" id="3.30.565.10:FF:000010">
    <property type="entry name" value="Sensor histidine kinase RcsC"/>
    <property type="match status" value="1"/>
</dbReference>
<evidence type="ECO:0000256" key="11">
    <source>
        <dbReference type="ARBA" id="ARBA00023306"/>
    </source>
</evidence>
<dbReference type="EC" id="2.7.13.3" evidence="3"/>
<evidence type="ECO:0000256" key="1">
    <source>
        <dbReference type="ARBA" id="ARBA00000085"/>
    </source>
</evidence>
<dbReference type="FunFam" id="1.10.287.130:FF:000038">
    <property type="entry name" value="Sensory transduction histidine kinase"/>
    <property type="match status" value="1"/>
</dbReference>
<dbReference type="Pfam" id="PF01590">
    <property type="entry name" value="GAF"/>
    <property type="match status" value="1"/>
</dbReference>
<accession>A0A1V1PA67</accession>
<dbReference type="GO" id="GO:0005524">
    <property type="term" value="F:ATP binding"/>
    <property type="evidence" value="ECO:0007669"/>
    <property type="project" value="UniProtKB-KW"/>
</dbReference>
<dbReference type="Pfam" id="PF02518">
    <property type="entry name" value="HATPase_c"/>
    <property type="match status" value="1"/>
</dbReference>
<keyword evidence="11" id="KW-0131">Cell cycle</keyword>
<evidence type="ECO:0000256" key="7">
    <source>
        <dbReference type="ARBA" id="ARBA00022777"/>
    </source>
</evidence>
<dbReference type="GO" id="GO:0005886">
    <property type="term" value="C:plasma membrane"/>
    <property type="evidence" value="ECO:0007669"/>
    <property type="project" value="TreeGrafter"/>
</dbReference>
<dbReference type="Pfam" id="PF00512">
    <property type="entry name" value="HisKA"/>
    <property type="match status" value="1"/>
</dbReference>
<dbReference type="GO" id="GO:0000155">
    <property type="term" value="F:phosphorelay sensor kinase activity"/>
    <property type="evidence" value="ECO:0007669"/>
    <property type="project" value="InterPro"/>
</dbReference>
<dbReference type="SUPFAM" id="SSF47384">
    <property type="entry name" value="Homodimeric domain of signal transducing histidine kinase"/>
    <property type="match status" value="1"/>
</dbReference>
<dbReference type="SUPFAM" id="SSF55874">
    <property type="entry name" value="ATPase domain of HSP90 chaperone/DNA topoisomerase II/histidine kinase"/>
    <property type="match status" value="1"/>
</dbReference>
<evidence type="ECO:0000313" key="14">
    <source>
        <dbReference type="Proteomes" id="UP000189670"/>
    </source>
</evidence>
<dbReference type="Gene3D" id="1.10.287.130">
    <property type="match status" value="1"/>
</dbReference>
<dbReference type="InterPro" id="IPR003018">
    <property type="entry name" value="GAF"/>
</dbReference>
<dbReference type="EMBL" id="ATBP01000227">
    <property type="protein sequence ID" value="ETR71751.1"/>
    <property type="molecule type" value="Genomic_DNA"/>
</dbReference>
<dbReference type="CDD" id="cd00082">
    <property type="entry name" value="HisKA"/>
    <property type="match status" value="1"/>
</dbReference>
<keyword evidence="5" id="KW-0808">Transferase</keyword>
<dbReference type="SMART" id="SM00388">
    <property type="entry name" value="HisKA"/>
    <property type="match status" value="1"/>
</dbReference>
<keyword evidence="7 13" id="KW-0418">Kinase</keyword>
<dbReference type="SMART" id="SM00387">
    <property type="entry name" value="HATPase_c"/>
    <property type="match status" value="1"/>
</dbReference>
<dbReference type="PRINTS" id="PR00344">
    <property type="entry name" value="BCTRLSENSOR"/>
</dbReference>
<evidence type="ECO:0000256" key="2">
    <source>
        <dbReference type="ARBA" id="ARBA00004370"/>
    </source>
</evidence>
<dbReference type="PANTHER" id="PTHR43047">
    <property type="entry name" value="TWO-COMPONENT HISTIDINE PROTEIN KINASE"/>
    <property type="match status" value="1"/>
</dbReference>
<evidence type="ECO:0000313" key="13">
    <source>
        <dbReference type="EMBL" id="ETR71751.1"/>
    </source>
</evidence>
<dbReference type="Gene3D" id="3.30.450.40">
    <property type="match status" value="1"/>
</dbReference>
<dbReference type="Gene3D" id="3.30.565.10">
    <property type="entry name" value="Histidine kinase-like ATPase, C-terminal domain"/>
    <property type="match status" value="1"/>
</dbReference>